<evidence type="ECO:0000313" key="2">
    <source>
        <dbReference type="Proteomes" id="UP000308600"/>
    </source>
</evidence>
<evidence type="ECO:0000313" key="1">
    <source>
        <dbReference type="EMBL" id="TFK76168.1"/>
    </source>
</evidence>
<reference evidence="1 2" key="1">
    <citation type="journal article" date="2019" name="Nat. Ecol. Evol.">
        <title>Megaphylogeny resolves global patterns of mushroom evolution.</title>
        <authorList>
            <person name="Varga T."/>
            <person name="Krizsan K."/>
            <person name="Foldi C."/>
            <person name="Dima B."/>
            <person name="Sanchez-Garcia M."/>
            <person name="Sanchez-Ramirez S."/>
            <person name="Szollosi G.J."/>
            <person name="Szarkandi J.G."/>
            <person name="Papp V."/>
            <person name="Albert L."/>
            <person name="Andreopoulos W."/>
            <person name="Angelini C."/>
            <person name="Antonin V."/>
            <person name="Barry K.W."/>
            <person name="Bougher N.L."/>
            <person name="Buchanan P."/>
            <person name="Buyck B."/>
            <person name="Bense V."/>
            <person name="Catcheside P."/>
            <person name="Chovatia M."/>
            <person name="Cooper J."/>
            <person name="Damon W."/>
            <person name="Desjardin D."/>
            <person name="Finy P."/>
            <person name="Geml J."/>
            <person name="Haridas S."/>
            <person name="Hughes K."/>
            <person name="Justo A."/>
            <person name="Karasinski D."/>
            <person name="Kautmanova I."/>
            <person name="Kiss B."/>
            <person name="Kocsube S."/>
            <person name="Kotiranta H."/>
            <person name="LaButti K.M."/>
            <person name="Lechner B.E."/>
            <person name="Liimatainen K."/>
            <person name="Lipzen A."/>
            <person name="Lukacs Z."/>
            <person name="Mihaltcheva S."/>
            <person name="Morgado L.N."/>
            <person name="Niskanen T."/>
            <person name="Noordeloos M.E."/>
            <person name="Ohm R.A."/>
            <person name="Ortiz-Santana B."/>
            <person name="Ovrebo C."/>
            <person name="Racz N."/>
            <person name="Riley R."/>
            <person name="Savchenko A."/>
            <person name="Shiryaev A."/>
            <person name="Soop K."/>
            <person name="Spirin V."/>
            <person name="Szebenyi C."/>
            <person name="Tomsovsky M."/>
            <person name="Tulloss R.E."/>
            <person name="Uehling J."/>
            <person name="Grigoriev I.V."/>
            <person name="Vagvolgyi C."/>
            <person name="Papp T."/>
            <person name="Martin F.M."/>
            <person name="Miettinen O."/>
            <person name="Hibbett D.S."/>
            <person name="Nagy L.G."/>
        </authorList>
    </citation>
    <scope>NUCLEOTIDE SEQUENCE [LARGE SCALE GENOMIC DNA]</scope>
    <source>
        <strain evidence="1 2">NL-1719</strain>
    </source>
</reference>
<name>A0ACD3BDL0_9AGAR</name>
<sequence length="187" mass="20645">MLLPWRTVFYGLALVLSLFENIVTVLAIANNRSSDGLIAYIIASVISCATWSWMGALLFYNNRPRSRHVLTRAYSHFLSSTFLAVLWLFLSLVISIMYKSSDCSPGSDGLPCVSMNVASLGAWVVLVSVSLCAYSTYRAVHVSNDRWGNIAAPGGREKVNLLEDDVYVHVQAWGEPVPMHESSNLVN</sequence>
<proteinExistence type="predicted"/>
<dbReference type="Proteomes" id="UP000308600">
    <property type="component" value="Unassembled WGS sequence"/>
</dbReference>
<accession>A0ACD3BDL0</accession>
<gene>
    <name evidence="1" type="ORF">BDN72DRAFT_368998</name>
</gene>
<organism evidence="1 2">
    <name type="scientific">Pluteus cervinus</name>
    <dbReference type="NCBI Taxonomy" id="181527"/>
    <lineage>
        <taxon>Eukaryota</taxon>
        <taxon>Fungi</taxon>
        <taxon>Dikarya</taxon>
        <taxon>Basidiomycota</taxon>
        <taxon>Agaricomycotina</taxon>
        <taxon>Agaricomycetes</taxon>
        <taxon>Agaricomycetidae</taxon>
        <taxon>Agaricales</taxon>
        <taxon>Pluteineae</taxon>
        <taxon>Pluteaceae</taxon>
        <taxon>Pluteus</taxon>
    </lineage>
</organism>
<dbReference type="EMBL" id="ML208261">
    <property type="protein sequence ID" value="TFK76168.1"/>
    <property type="molecule type" value="Genomic_DNA"/>
</dbReference>
<keyword evidence="2" id="KW-1185">Reference proteome</keyword>
<protein>
    <submittedName>
        <fullName evidence="1">Uncharacterized protein</fullName>
    </submittedName>
</protein>